<evidence type="ECO:0000313" key="4">
    <source>
        <dbReference type="Proteomes" id="UP001153076"/>
    </source>
</evidence>
<reference evidence="3" key="1">
    <citation type="submission" date="2022-04" db="EMBL/GenBank/DDBJ databases">
        <title>Carnegiea gigantea Genome sequencing and assembly v2.</title>
        <authorList>
            <person name="Copetti D."/>
            <person name="Sanderson M.J."/>
            <person name="Burquez A."/>
            <person name="Wojciechowski M.F."/>
        </authorList>
    </citation>
    <scope>NUCLEOTIDE SEQUENCE</scope>
    <source>
        <strain evidence="3">SGP5-SGP5p</strain>
        <tissue evidence="3">Aerial part</tissue>
    </source>
</reference>
<evidence type="ECO:0000256" key="1">
    <source>
        <dbReference type="SAM" id="MobiDB-lite"/>
    </source>
</evidence>
<dbReference type="AlphaFoldDB" id="A0A9Q1JH73"/>
<accession>A0A9Q1JH73</accession>
<feature type="domain" description="DUF4283" evidence="2">
    <location>
        <begin position="90"/>
        <end position="135"/>
    </location>
</feature>
<gene>
    <name evidence="3" type="ORF">Cgig2_030844</name>
</gene>
<protein>
    <recommendedName>
        <fullName evidence="2">DUF4283 domain-containing protein</fullName>
    </recommendedName>
</protein>
<dbReference type="EMBL" id="JAKOGI010002237">
    <property type="protein sequence ID" value="KAJ8422509.1"/>
    <property type="molecule type" value="Genomic_DNA"/>
</dbReference>
<dbReference type="OrthoDB" id="1461560at2759"/>
<organism evidence="3 4">
    <name type="scientific">Carnegiea gigantea</name>
    <dbReference type="NCBI Taxonomy" id="171969"/>
    <lineage>
        <taxon>Eukaryota</taxon>
        <taxon>Viridiplantae</taxon>
        <taxon>Streptophyta</taxon>
        <taxon>Embryophyta</taxon>
        <taxon>Tracheophyta</taxon>
        <taxon>Spermatophyta</taxon>
        <taxon>Magnoliopsida</taxon>
        <taxon>eudicotyledons</taxon>
        <taxon>Gunneridae</taxon>
        <taxon>Pentapetalae</taxon>
        <taxon>Caryophyllales</taxon>
        <taxon>Cactineae</taxon>
        <taxon>Cactaceae</taxon>
        <taxon>Cactoideae</taxon>
        <taxon>Echinocereeae</taxon>
        <taxon>Carnegiea</taxon>
    </lineage>
</organism>
<sequence>MDLKNDTEDQGGAEKENDEEMVQMESLAPGGASSWRDRLMANQEGETSMFTGSDGKLKIAITNIQEELGYLQFSVLAFVLVWGKFDFERVFMVEKGLFLIRFTSEEDKQSAMDSGTIFFDKHPVAVKKWNSDMSLSNEEVQTVDVWVQLPGLHVKYWSIMSLSKIVSQIGVPKQTDHYTARRARLAYARVLVEIQINQELKEEVILENEKGNEVRQPVHFEWKPVRKDNAQQSTGRLEQHEDQQQPNQDQNVQKSTEGFTIPRRTSKAPTITSQEVGRAFVQYYSELLGTESTSTGAVDEVLKMVNDKYQCKIPKSDAWTWLARRKMWKTKKKGLRLVFTTMNSNNTKCNQIESGTQESLPALEASTAPKQSP</sequence>
<feature type="region of interest" description="Disordered" evidence="1">
    <location>
        <begin position="350"/>
        <end position="373"/>
    </location>
</feature>
<keyword evidence="4" id="KW-1185">Reference proteome</keyword>
<name>A0A9Q1JH73_9CARY</name>
<feature type="compositionally biased region" description="Basic and acidic residues" evidence="1">
    <location>
        <begin position="1"/>
        <end position="15"/>
    </location>
</feature>
<comment type="caution">
    <text evidence="3">The sequence shown here is derived from an EMBL/GenBank/DDBJ whole genome shotgun (WGS) entry which is preliminary data.</text>
</comment>
<dbReference type="PANTHER" id="PTHR33233:SF17">
    <property type="entry name" value="DUF4283 DOMAIN-CONTAINING PROTEIN"/>
    <property type="match status" value="1"/>
</dbReference>
<feature type="compositionally biased region" description="Polar residues" evidence="1">
    <location>
        <begin position="350"/>
        <end position="359"/>
    </location>
</feature>
<feature type="compositionally biased region" description="Low complexity" evidence="1">
    <location>
        <begin position="244"/>
        <end position="253"/>
    </location>
</feature>
<dbReference type="InterPro" id="IPR025558">
    <property type="entry name" value="DUF4283"/>
</dbReference>
<dbReference type="Pfam" id="PF14111">
    <property type="entry name" value="DUF4283"/>
    <property type="match status" value="1"/>
</dbReference>
<evidence type="ECO:0000259" key="2">
    <source>
        <dbReference type="Pfam" id="PF14111"/>
    </source>
</evidence>
<evidence type="ECO:0000313" key="3">
    <source>
        <dbReference type="EMBL" id="KAJ8422509.1"/>
    </source>
</evidence>
<feature type="region of interest" description="Disordered" evidence="1">
    <location>
        <begin position="1"/>
        <end position="22"/>
    </location>
</feature>
<dbReference type="Proteomes" id="UP001153076">
    <property type="component" value="Unassembled WGS sequence"/>
</dbReference>
<feature type="compositionally biased region" description="Basic and acidic residues" evidence="1">
    <location>
        <begin position="218"/>
        <end position="229"/>
    </location>
</feature>
<feature type="region of interest" description="Disordered" evidence="1">
    <location>
        <begin position="218"/>
        <end position="269"/>
    </location>
</feature>
<proteinExistence type="predicted"/>
<dbReference type="PANTHER" id="PTHR33233">
    <property type="entry name" value="ENDONUCLEASE/EXONUCLEASE/PHOSPHATASE"/>
    <property type="match status" value="1"/>
</dbReference>